<name>A0A511VEX3_9BACL</name>
<evidence type="ECO:0000313" key="2">
    <source>
        <dbReference type="Proteomes" id="UP000321157"/>
    </source>
</evidence>
<dbReference type="RefSeq" id="WP_146811342.1">
    <property type="nucleotide sequence ID" value="NZ_BJXX01000153.1"/>
</dbReference>
<dbReference type="AlphaFoldDB" id="A0A511VEX3"/>
<dbReference type="EMBL" id="BJXX01000153">
    <property type="protein sequence ID" value="GEN35832.1"/>
    <property type="molecule type" value="Genomic_DNA"/>
</dbReference>
<keyword evidence="2" id="KW-1185">Reference proteome</keyword>
<reference evidence="1 2" key="1">
    <citation type="submission" date="2019-07" db="EMBL/GenBank/DDBJ databases">
        <title>Whole genome shotgun sequence of Aneurinibacillus danicus NBRC 102444.</title>
        <authorList>
            <person name="Hosoyama A."/>
            <person name="Uohara A."/>
            <person name="Ohji S."/>
            <person name="Ichikawa N."/>
        </authorList>
    </citation>
    <scope>NUCLEOTIDE SEQUENCE [LARGE SCALE GENOMIC DNA]</scope>
    <source>
        <strain evidence="1 2">NBRC 102444</strain>
    </source>
</reference>
<dbReference type="Proteomes" id="UP000321157">
    <property type="component" value="Unassembled WGS sequence"/>
</dbReference>
<comment type="caution">
    <text evidence="1">The sequence shown here is derived from an EMBL/GenBank/DDBJ whole genome shotgun (WGS) entry which is preliminary data.</text>
</comment>
<organism evidence="1 2">
    <name type="scientific">Aneurinibacillus danicus</name>
    <dbReference type="NCBI Taxonomy" id="267746"/>
    <lineage>
        <taxon>Bacteria</taxon>
        <taxon>Bacillati</taxon>
        <taxon>Bacillota</taxon>
        <taxon>Bacilli</taxon>
        <taxon>Bacillales</taxon>
        <taxon>Paenibacillaceae</taxon>
        <taxon>Aneurinibacillus group</taxon>
        <taxon>Aneurinibacillus</taxon>
    </lineage>
</organism>
<gene>
    <name evidence="1" type="ORF">ADA01nite_32920</name>
</gene>
<proteinExistence type="predicted"/>
<accession>A0A511VEX3</accession>
<sequence>MHIDNGFCYKCDGKGTLPYNPNNQPVYKDEEWSEQERIEIEQEQEMIARAETENWMAANNIDPLDFDY</sequence>
<evidence type="ECO:0000313" key="1">
    <source>
        <dbReference type="EMBL" id="GEN35832.1"/>
    </source>
</evidence>
<protein>
    <submittedName>
        <fullName evidence="1">Uncharacterized protein</fullName>
    </submittedName>
</protein>